<keyword evidence="3" id="KW-0464">Manganese</keyword>
<comment type="similarity">
    <text evidence="4">Belongs to the arginase family.</text>
</comment>
<dbReference type="eggNOG" id="COG0010">
    <property type="taxonomic scope" value="Bacteria"/>
</dbReference>
<proteinExistence type="inferred from homology"/>
<dbReference type="KEGG" id="bam:Bamb_0213"/>
<evidence type="ECO:0000256" key="5">
    <source>
        <dbReference type="SAM" id="MobiDB-lite"/>
    </source>
</evidence>
<dbReference type="EMBL" id="CP000440">
    <property type="protein sequence ID" value="ABI85773.1"/>
    <property type="molecule type" value="Genomic_DNA"/>
</dbReference>
<evidence type="ECO:0000256" key="4">
    <source>
        <dbReference type="PROSITE-ProRule" id="PRU00742"/>
    </source>
</evidence>
<feature type="region of interest" description="Disordered" evidence="5">
    <location>
        <begin position="310"/>
        <end position="343"/>
    </location>
</feature>
<keyword evidence="2" id="KW-0378">Hydrolase</keyword>
<accession>Q0BJA0</accession>
<organism evidence="6 7">
    <name type="scientific">Burkholderia ambifaria (strain ATCC BAA-244 / DSM 16087 / CCUG 44356 / LMG 19182 / AMMD)</name>
    <name type="common">Burkholderia cepacia (strain AMMD)</name>
    <dbReference type="NCBI Taxonomy" id="339670"/>
    <lineage>
        <taxon>Bacteria</taxon>
        <taxon>Pseudomonadati</taxon>
        <taxon>Pseudomonadota</taxon>
        <taxon>Betaproteobacteria</taxon>
        <taxon>Burkholderiales</taxon>
        <taxon>Burkholderiaceae</taxon>
        <taxon>Burkholderia</taxon>
        <taxon>Burkholderia cepacia complex</taxon>
    </lineage>
</organism>
<dbReference type="PANTHER" id="PTHR43782">
    <property type="entry name" value="ARGINASE"/>
    <property type="match status" value="1"/>
</dbReference>
<dbReference type="PROSITE" id="PS51409">
    <property type="entry name" value="ARGINASE_2"/>
    <property type="match status" value="1"/>
</dbReference>
<keyword evidence="1" id="KW-0479">Metal-binding</keyword>
<dbReference type="Proteomes" id="UP000000662">
    <property type="component" value="Chromosome 1"/>
</dbReference>
<dbReference type="AlphaFoldDB" id="Q0BJA0"/>
<dbReference type="PANTHER" id="PTHR43782:SF3">
    <property type="entry name" value="ARGINASE"/>
    <property type="match status" value="1"/>
</dbReference>
<dbReference type="PATRIC" id="fig|339670.21.peg.1413"/>
<sequence length="362" mass="38376">MTEPTASSDLQAEHSSTGVVRPIELIAAPSSLGLKPNGAGREPDTWRGPDALLATGLAARLGARVAWLPHPAYAFEPQPGTRIRNGVSIRAFSRELAAHVAGALARGAFPIVLGGDCSILLGCLLGNRHAGGRGLVHVDGHSDFFHPGNYDTATRLGSAAGMDLALATGRGEPLLTCWPDLDGPLVDDRDVCQVGERDAETAEFEAAYGDIVRTAITQTTIQQLLARGPAAVAGELVDWLHRRALRRVWLHVDLDVLDQSQLPAVDSPGSPGLDFDGLDALLGLLVASGRVAGIDFTIYDPGLNSELAHADGSRAASRGARPRCRGRGADSAGRRMEDARPPTRTRAYLRRPKLGRFRLAAR</sequence>
<evidence type="ECO:0000313" key="7">
    <source>
        <dbReference type="Proteomes" id="UP000000662"/>
    </source>
</evidence>
<dbReference type="InterPro" id="IPR006035">
    <property type="entry name" value="Ureohydrolase"/>
</dbReference>
<evidence type="ECO:0000256" key="2">
    <source>
        <dbReference type="ARBA" id="ARBA00022801"/>
    </source>
</evidence>
<dbReference type="Gene3D" id="3.40.800.10">
    <property type="entry name" value="Ureohydrolase domain"/>
    <property type="match status" value="1"/>
</dbReference>
<dbReference type="GO" id="GO:0004053">
    <property type="term" value="F:arginase activity"/>
    <property type="evidence" value="ECO:0007669"/>
    <property type="project" value="TreeGrafter"/>
</dbReference>
<feature type="compositionally biased region" description="Basic and acidic residues" evidence="5">
    <location>
        <begin position="332"/>
        <end position="341"/>
    </location>
</feature>
<keyword evidence="7" id="KW-1185">Reference proteome</keyword>
<dbReference type="Pfam" id="PF00491">
    <property type="entry name" value="Arginase"/>
    <property type="match status" value="1"/>
</dbReference>
<evidence type="ECO:0000256" key="3">
    <source>
        <dbReference type="ARBA" id="ARBA00023211"/>
    </source>
</evidence>
<dbReference type="CDD" id="cd09999">
    <property type="entry name" value="Arginase-like_1"/>
    <property type="match status" value="1"/>
</dbReference>
<evidence type="ECO:0000313" key="6">
    <source>
        <dbReference type="EMBL" id="ABI85773.1"/>
    </source>
</evidence>
<dbReference type="InterPro" id="IPR023696">
    <property type="entry name" value="Ureohydrolase_dom_sf"/>
</dbReference>
<evidence type="ECO:0000256" key="1">
    <source>
        <dbReference type="ARBA" id="ARBA00022723"/>
    </source>
</evidence>
<name>Q0BJA0_BURCM</name>
<dbReference type="GO" id="GO:0005737">
    <property type="term" value="C:cytoplasm"/>
    <property type="evidence" value="ECO:0007669"/>
    <property type="project" value="TreeGrafter"/>
</dbReference>
<gene>
    <name evidence="6" type="ordered locus">Bamb_0213</name>
</gene>
<dbReference type="RefSeq" id="WP_011655720.1">
    <property type="nucleotide sequence ID" value="NC_008390.1"/>
</dbReference>
<dbReference type="GO" id="GO:0030145">
    <property type="term" value="F:manganese ion binding"/>
    <property type="evidence" value="ECO:0007669"/>
    <property type="project" value="TreeGrafter"/>
</dbReference>
<dbReference type="GeneID" id="93084380"/>
<reference evidence="6" key="1">
    <citation type="submission" date="2009-01" db="EMBL/GenBank/DDBJ databases">
        <title>Complete sequence of Chromosome 1 of Burkholderia cepacia AMMD.</title>
        <authorList>
            <consortium name="US DOE Joint Genome Institute"/>
            <person name="Copeland A."/>
            <person name="Lucas S."/>
            <person name="Lapidus A."/>
            <person name="Barry K."/>
            <person name="Detter J.C."/>
            <person name="Glavina del Rio T."/>
            <person name="Hammon N."/>
            <person name="Israni S."/>
            <person name="Pitluck S."/>
            <person name="Bruce D."/>
            <person name="Chain P."/>
            <person name="Malfatti S."/>
            <person name="Shin M."/>
            <person name="Vergez L."/>
            <person name="Schmutz J."/>
            <person name="Larimer F."/>
            <person name="Land M."/>
            <person name="Hauser L."/>
            <person name="Kyrpides N."/>
            <person name="Kim E."/>
            <person name="Parke J."/>
            <person name="Coenye T."/>
            <person name="Konstantinidis K."/>
            <person name="Ramette A."/>
            <person name="Tiedje J."/>
            <person name="Richardson P."/>
        </authorList>
    </citation>
    <scope>NUCLEOTIDE SEQUENCE [LARGE SCALE GENOMIC DNA]</scope>
    <source>
        <strain evidence="6">AMMD</strain>
    </source>
</reference>
<protein>
    <submittedName>
        <fullName evidence="6">Arginase/agmatinase/formiminoglutamase</fullName>
    </submittedName>
</protein>
<dbReference type="SUPFAM" id="SSF52768">
    <property type="entry name" value="Arginase/deacetylase"/>
    <property type="match status" value="1"/>
</dbReference>